<dbReference type="GO" id="GO:0005634">
    <property type="term" value="C:nucleus"/>
    <property type="evidence" value="ECO:0007669"/>
    <property type="project" value="UniProtKB-SubCell"/>
</dbReference>
<organism evidence="5 6">
    <name type="scientific">Clathrus columnatus</name>
    <dbReference type="NCBI Taxonomy" id="1419009"/>
    <lineage>
        <taxon>Eukaryota</taxon>
        <taxon>Fungi</taxon>
        <taxon>Dikarya</taxon>
        <taxon>Basidiomycota</taxon>
        <taxon>Agaricomycotina</taxon>
        <taxon>Agaricomycetes</taxon>
        <taxon>Phallomycetidae</taxon>
        <taxon>Phallales</taxon>
        <taxon>Clathraceae</taxon>
        <taxon>Clathrus</taxon>
    </lineage>
</organism>
<keyword evidence="1 2" id="KW-0238">DNA-binding</keyword>
<keyword evidence="2" id="KW-0539">Nucleus</keyword>
<comment type="subcellular location">
    <subcellularLocation>
        <location evidence="2">Nucleus</location>
    </subcellularLocation>
</comment>
<gene>
    <name evidence="5" type="ORF">Clacol_006887</name>
</gene>
<dbReference type="GO" id="GO:0043565">
    <property type="term" value="F:sequence-specific DNA binding"/>
    <property type="evidence" value="ECO:0007669"/>
    <property type="project" value="InterPro"/>
</dbReference>
<evidence type="ECO:0000313" key="5">
    <source>
        <dbReference type="EMBL" id="GJJ12644.1"/>
    </source>
</evidence>
<evidence type="ECO:0000256" key="3">
    <source>
        <dbReference type="SAM" id="MobiDB-lite"/>
    </source>
</evidence>
<dbReference type="GO" id="GO:0003700">
    <property type="term" value="F:DNA-binding transcription factor activity"/>
    <property type="evidence" value="ECO:0007669"/>
    <property type="project" value="InterPro"/>
</dbReference>
<sequence length="336" mass="39411">MSFTSLDTRNPPKLQDDDDTMRDDLYSELDRESATASKIHPMSIKLEEKYASISRKLHMSKVKNTYCVLFPFWLCDCAFVPRDIGQKKLQLASQYYPLRYQQQEWKHWQRANPCETDPGGEISLNAIEWHSPDAHDVPPFHLWYLILAAIHGSPMKRLTENEIKLCLMRRFAYFFFRQSNEPDDTDAWIINVSTELRNNSYFIQSDVIKQDRDDSVRMPSNCIHEKFRITDWITLTIIQNPYWTITQLPLDISVFHPQCQLLQSILNSQRSVGTSRNRPTPLETLRELTNTDTSSPIRPKIPISMLIHPNNVDPIEVYHKPLVITAEMIESWTWLQ</sequence>
<evidence type="ECO:0000256" key="2">
    <source>
        <dbReference type="PROSITE-ProRule" id="PRU00089"/>
    </source>
</evidence>
<dbReference type="SUPFAM" id="SSF46785">
    <property type="entry name" value="Winged helix' DNA-binding domain"/>
    <property type="match status" value="1"/>
</dbReference>
<dbReference type="Gene3D" id="1.10.10.10">
    <property type="entry name" value="Winged helix-like DNA-binding domain superfamily/Winged helix DNA-binding domain"/>
    <property type="match status" value="1"/>
</dbReference>
<evidence type="ECO:0000259" key="4">
    <source>
        <dbReference type="PROSITE" id="PS50039"/>
    </source>
</evidence>
<reference evidence="5" key="1">
    <citation type="submission" date="2021-10" db="EMBL/GenBank/DDBJ databases">
        <title>De novo Genome Assembly of Clathrus columnatus (Basidiomycota, Fungi) Using Illumina and Nanopore Sequence Data.</title>
        <authorList>
            <person name="Ogiso-Tanaka E."/>
            <person name="Itagaki H."/>
            <person name="Hosoya T."/>
            <person name="Hosaka K."/>
        </authorList>
    </citation>
    <scope>NUCLEOTIDE SEQUENCE</scope>
    <source>
        <strain evidence="5">MO-923</strain>
    </source>
</reference>
<dbReference type="EMBL" id="BPWL01000007">
    <property type="protein sequence ID" value="GJJ12644.1"/>
    <property type="molecule type" value="Genomic_DNA"/>
</dbReference>
<dbReference type="AlphaFoldDB" id="A0AAV5ADC8"/>
<keyword evidence="6" id="KW-1185">Reference proteome</keyword>
<dbReference type="InterPro" id="IPR036390">
    <property type="entry name" value="WH_DNA-bd_sf"/>
</dbReference>
<feature type="DNA-binding region" description="Fork-head" evidence="2">
    <location>
        <begin position="137"/>
        <end position="204"/>
    </location>
</feature>
<name>A0AAV5ADC8_9AGAM</name>
<dbReference type="PROSITE" id="PS50039">
    <property type="entry name" value="FORK_HEAD_3"/>
    <property type="match status" value="1"/>
</dbReference>
<dbReference type="Proteomes" id="UP001050691">
    <property type="component" value="Unassembled WGS sequence"/>
</dbReference>
<proteinExistence type="predicted"/>
<protein>
    <recommendedName>
        <fullName evidence="4">Fork-head domain-containing protein</fullName>
    </recommendedName>
</protein>
<accession>A0AAV5ADC8</accession>
<dbReference type="InterPro" id="IPR036388">
    <property type="entry name" value="WH-like_DNA-bd_sf"/>
</dbReference>
<dbReference type="InterPro" id="IPR001766">
    <property type="entry name" value="Fork_head_dom"/>
</dbReference>
<feature type="domain" description="Fork-head" evidence="4">
    <location>
        <begin position="137"/>
        <end position="204"/>
    </location>
</feature>
<evidence type="ECO:0000313" key="6">
    <source>
        <dbReference type="Proteomes" id="UP001050691"/>
    </source>
</evidence>
<comment type="caution">
    <text evidence="5">The sequence shown here is derived from an EMBL/GenBank/DDBJ whole genome shotgun (WGS) entry which is preliminary data.</text>
</comment>
<evidence type="ECO:0000256" key="1">
    <source>
        <dbReference type="ARBA" id="ARBA00023125"/>
    </source>
</evidence>
<feature type="region of interest" description="Disordered" evidence="3">
    <location>
        <begin position="1"/>
        <end position="21"/>
    </location>
</feature>